<keyword evidence="2" id="KW-1185">Reference proteome</keyword>
<organism evidence="1 2">
    <name type="scientific">Colletotrichum tabaci</name>
    <dbReference type="NCBI Taxonomy" id="1209068"/>
    <lineage>
        <taxon>Eukaryota</taxon>
        <taxon>Fungi</taxon>
        <taxon>Dikarya</taxon>
        <taxon>Ascomycota</taxon>
        <taxon>Pezizomycotina</taxon>
        <taxon>Sordariomycetes</taxon>
        <taxon>Hypocreomycetidae</taxon>
        <taxon>Glomerellales</taxon>
        <taxon>Glomerellaceae</taxon>
        <taxon>Colletotrichum</taxon>
        <taxon>Colletotrichum destructivum species complex</taxon>
    </lineage>
</organism>
<dbReference type="AlphaFoldDB" id="A0AAV9TQR8"/>
<dbReference type="Proteomes" id="UP001327957">
    <property type="component" value="Unassembled WGS sequence"/>
</dbReference>
<accession>A0AAV9TQR8</accession>
<proteinExistence type="predicted"/>
<sequence length="218" mass="24505">MAGLDSRNAPLNLNGNYQHAKDAEMEVEILQTIGGNPGSGYNSGPQKVLCRVVVAPLTPLHSSVPANFDTDQDQRMKIIAKLMDGTVTQEFLGLDHCEFHPKNVIASMRNLGQPLEEPRAVLVGYGRALVDDLRSEPARFWKHFPTKHHPVIRFGWQRLNPFKVWISLAWRSPEHDIDDAPVLDKWMVETFGPLTDNTEYTTFVPETLPTGAIPEKQQ</sequence>
<evidence type="ECO:0000313" key="2">
    <source>
        <dbReference type="Proteomes" id="UP001327957"/>
    </source>
</evidence>
<gene>
    <name evidence="1" type="ORF">QIS74_02745</name>
</gene>
<evidence type="ECO:0000313" key="1">
    <source>
        <dbReference type="EMBL" id="KAK6224418.1"/>
    </source>
</evidence>
<dbReference type="EMBL" id="JASAOK010000012">
    <property type="protein sequence ID" value="KAK6224418.1"/>
    <property type="molecule type" value="Genomic_DNA"/>
</dbReference>
<name>A0AAV9TQR8_9PEZI</name>
<protein>
    <submittedName>
        <fullName evidence="1">Uncharacterized protein</fullName>
    </submittedName>
</protein>
<reference evidence="1 2" key="1">
    <citation type="submission" date="2023-04" db="EMBL/GenBank/DDBJ databases">
        <title>Colletotrichum tabacum stain YC1 causing leaf anthracnose on Nicotiana tabacum(L.) cv.</title>
        <authorList>
            <person name="Ji Z."/>
            <person name="Wang M."/>
            <person name="Zhang J."/>
            <person name="Wang N."/>
            <person name="Zhou Z."/>
        </authorList>
    </citation>
    <scope>NUCLEOTIDE SEQUENCE [LARGE SCALE GENOMIC DNA]</scope>
    <source>
        <strain evidence="1 2">YC1</strain>
    </source>
</reference>
<comment type="caution">
    <text evidence="1">The sequence shown here is derived from an EMBL/GenBank/DDBJ whole genome shotgun (WGS) entry which is preliminary data.</text>
</comment>